<sequence length="1107" mass="127594">MSENKPSKAFAFKSAKKAEKRFRHKVDYVEKKIHIPTVERTPVEPPPTVVSLIGPAGVGKTTLIRNLVKHITNRNIKEIKGPITVATKKKRITFIESNSSINNIIDIVKISDISLLLIDASFGFELETFEFLNVCSVHGFPRIMGVLTHLDKFKNKKKEKVVKKNLKHRFWTEVYPGVKLFYLSNMVRGDYLKNEVKNLYRFISILKLRPSWKSTHPYLLVDRFEDITDKEDLKKNSKCDRTITFYGFSRGSFFKNNQQVHIPGCGDFQAKNIKFLPDPCPLPDKSKQTKRRSVNQKDKLIYAPFSGVGGVLFDLDNIYIDLSQALPKSALSSENKPGEMVDSLVKKVFETPFSQDQDVSKPKFTLFSSSISKGKSDKGEDSSSEFQSESEESRQNLEDDPEDADSGEEQSDDDDEEIDNEEEGDEEEDEDDDEDEVSFDSDNEEKPKSRKVRFSFDDDQEHKGEKLVFDDDSEEDDEEDLLELASSKWKENLSARAAMSFYLRQNATQDIQKLVYGDAFDLKDDTYVEAKGELAGGLLKAVRRRHEDSTNMEYTLNSIECTKFPSTMLQDWSLEETLESIKDCFVTGKWESSEDANTLLKENEDDDVYGDFEDLEANMDAESVDDYDEDMGDHEIGKNKVEKTEEELDEERRRLKEQKKRKFDEKYDQGTLDKEKDEDGEEKTFYSEWKEELAEQAKVNKSEFEGMDDELRVQFEGFRAGMYLRVDIDKVPCELIENFDPSCPIILGGLLSGESNIGYVQARFKKHRWYNKILKARDPLILSVGWRRFQTMPVYSIQDHNMRNRSLKYTPQHLHCHITFWGPLTAQGTGIMAIQTLDESLPDFRIAGTGVITNLDKSATIVKKLKLVGYPMKVFKKTAFIKGMFNTTLEVAKFEGAAIRTVSGIRGQVKKAIKAPPGAFRGTFEDRILMSDIVFMRTWVKVDVPKFYTPVPNLLLSLEERKKWTGMKTVGQLRHERQIKVKMNPDSLYTKRGRKRFEPKPLIVPKNVEKELPYKDRKKYLPKKDKTIAALPVIESEKETEISKLMRMISSVHKAKKINEAVARHKRVSKHKKELQAIEERRFVKQKEVKKRVLKSLSRSKKKGFEN</sequence>
<evidence type="ECO:0000259" key="12">
    <source>
        <dbReference type="PROSITE" id="PS51714"/>
    </source>
</evidence>
<keyword evidence="5" id="KW-0378">Hydrolase</keyword>
<dbReference type="Proteomes" id="UP000015104">
    <property type="component" value="Unassembled WGS sequence"/>
</dbReference>
<evidence type="ECO:0000256" key="8">
    <source>
        <dbReference type="ARBA" id="ARBA00023242"/>
    </source>
</evidence>
<gene>
    <name evidence="13" type="primary">107367468</name>
</gene>
<feature type="domain" description="Bms1-type G" evidence="12">
    <location>
        <begin position="46"/>
        <end position="209"/>
    </location>
</feature>
<dbReference type="InterPro" id="IPR007034">
    <property type="entry name" value="BMS1_TSR1_C"/>
</dbReference>
<evidence type="ECO:0000256" key="1">
    <source>
        <dbReference type="ARBA" id="ARBA00004604"/>
    </source>
</evidence>
<evidence type="ECO:0000256" key="6">
    <source>
        <dbReference type="ARBA" id="ARBA00022840"/>
    </source>
</evidence>
<dbReference type="Pfam" id="PF00004">
    <property type="entry name" value="AAA"/>
    <property type="match status" value="1"/>
</dbReference>
<dbReference type="GO" id="GO:0005654">
    <property type="term" value="C:nucleoplasm"/>
    <property type="evidence" value="ECO:0007669"/>
    <property type="project" value="UniProtKB-ARBA"/>
</dbReference>
<name>T1KV55_TETUR</name>
<keyword evidence="14" id="KW-1185">Reference proteome</keyword>
<dbReference type="KEGG" id="tut:107367468"/>
<evidence type="ECO:0000313" key="13">
    <source>
        <dbReference type="EnsemblMetazoa" id="tetur22g02510.1"/>
    </source>
</evidence>
<dbReference type="EMBL" id="CAEY01000589">
    <property type="status" value="NOT_ANNOTATED_CDS"/>
    <property type="molecule type" value="Genomic_DNA"/>
</dbReference>
<feature type="compositionally biased region" description="Basic and acidic residues" evidence="11">
    <location>
        <begin position="633"/>
        <end position="643"/>
    </location>
</feature>
<feature type="region of interest" description="Disordered" evidence="11">
    <location>
        <begin position="625"/>
        <end position="652"/>
    </location>
</feature>
<keyword evidence="8" id="KW-0539">Nucleus</keyword>
<dbReference type="GO" id="GO:0034511">
    <property type="term" value="F:U3 snoRNA binding"/>
    <property type="evidence" value="ECO:0007669"/>
    <property type="project" value="TreeGrafter"/>
</dbReference>
<dbReference type="AlphaFoldDB" id="T1KV55"/>
<dbReference type="InterPro" id="IPR030387">
    <property type="entry name" value="G_Bms1/Tsr1_dom"/>
</dbReference>
<proteinExistence type="inferred from homology"/>
<dbReference type="InterPro" id="IPR039761">
    <property type="entry name" value="Bms1/Tsr1"/>
</dbReference>
<dbReference type="GO" id="GO:0003924">
    <property type="term" value="F:GTPase activity"/>
    <property type="evidence" value="ECO:0007669"/>
    <property type="project" value="TreeGrafter"/>
</dbReference>
<accession>T1KV55</accession>
<reference evidence="14" key="1">
    <citation type="submission" date="2011-08" db="EMBL/GenBank/DDBJ databases">
        <authorList>
            <person name="Rombauts S."/>
        </authorList>
    </citation>
    <scope>NUCLEOTIDE SEQUENCE</scope>
    <source>
        <strain evidence="14">London</strain>
    </source>
</reference>
<dbReference type="GO" id="GO:0005525">
    <property type="term" value="F:GTP binding"/>
    <property type="evidence" value="ECO:0007669"/>
    <property type="project" value="UniProtKB-KW"/>
</dbReference>
<dbReference type="GO" id="GO:0030686">
    <property type="term" value="C:90S preribosome"/>
    <property type="evidence" value="ECO:0007669"/>
    <property type="project" value="TreeGrafter"/>
</dbReference>
<comment type="subcellular location">
    <subcellularLocation>
        <location evidence="1">Nucleus</location>
        <location evidence="1">Nucleolus</location>
    </subcellularLocation>
</comment>
<organism evidence="13 14">
    <name type="scientific">Tetranychus urticae</name>
    <name type="common">Two-spotted spider mite</name>
    <dbReference type="NCBI Taxonomy" id="32264"/>
    <lineage>
        <taxon>Eukaryota</taxon>
        <taxon>Metazoa</taxon>
        <taxon>Ecdysozoa</taxon>
        <taxon>Arthropoda</taxon>
        <taxon>Chelicerata</taxon>
        <taxon>Arachnida</taxon>
        <taxon>Acari</taxon>
        <taxon>Acariformes</taxon>
        <taxon>Trombidiformes</taxon>
        <taxon>Prostigmata</taxon>
        <taxon>Eleutherengona</taxon>
        <taxon>Raphignathae</taxon>
        <taxon>Tetranychoidea</taxon>
        <taxon>Tetranychidae</taxon>
        <taxon>Tetranychus</taxon>
    </lineage>
</organism>
<dbReference type="GO" id="GO:0016887">
    <property type="term" value="F:ATP hydrolysis activity"/>
    <property type="evidence" value="ECO:0007669"/>
    <property type="project" value="InterPro"/>
</dbReference>
<dbReference type="PANTHER" id="PTHR12858">
    <property type="entry name" value="RIBOSOME BIOGENESIS PROTEIN"/>
    <property type="match status" value="1"/>
</dbReference>
<feature type="region of interest" description="Disordered" evidence="11">
    <location>
        <begin position="370"/>
        <end position="480"/>
    </location>
</feature>
<reference evidence="13" key="2">
    <citation type="submission" date="2015-06" db="UniProtKB">
        <authorList>
            <consortium name="EnsemblMetazoa"/>
        </authorList>
    </citation>
    <scope>IDENTIFICATION</scope>
</reference>
<dbReference type="Pfam" id="PF04950">
    <property type="entry name" value="RIBIOP_C"/>
    <property type="match status" value="1"/>
</dbReference>
<feature type="compositionally biased region" description="Basic and acidic residues" evidence="11">
    <location>
        <begin position="454"/>
        <end position="469"/>
    </location>
</feature>
<evidence type="ECO:0000256" key="3">
    <source>
        <dbReference type="ARBA" id="ARBA00022553"/>
    </source>
</evidence>
<dbReference type="SMART" id="SM01362">
    <property type="entry name" value="DUF663"/>
    <property type="match status" value="1"/>
</dbReference>
<protein>
    <recommendedName>
        <fullName evidence="12">Bms1-type G domain-containing protein</fullName>
    </recommendedName>
</protein>
<dbReference type="InterPro" id="IPR027417">
    <property type="entry name" value="P-loop_NTPase"/>
</dbReference>
<evidence type="ECO:0000256" key="9">
    <source>
        <dbReference type="ARBA" id="ARBA00049117"/>
    </source>
</evidence>
<dbReference type="PROSITE" id="PS51714">
    <property type="entry name" value="G_BMS1"/>
    <property type="match status" value="1"/>
</dbReference>
<dbReference type="InterPro" id="IPR003959">
    <property type="entry name" value="ATPase_AAA_core"/>
</dbReference>
<dbReference type="OrthoDB" id="10260897at2759"/>
<dbReference type="GO" id="GO:0000462">
    <property type="term" value="P:maturation of SSU-rRNA from tricistronic rRNA transcript (SSU-rRNA, 5.8S rRNA, LSU-rRNA)"/>
    <property type="evidence" value="ECO:0007669"/>
    <property type="project" value="TreeGrafter"/>
</dbReference>
<evidence type="ECO:0000256" key="7">
    <source>
        <dbReference type="ARBA" id="ARBA00023134"/>
    </source>
</evidence>
<dbReference type="PANTHER" id="PTHR12858:SF2">
    <property type="entry name" value="RIBOSOME BIOGENESIS PROTEIN BMS1 HOMOLOG"/>
    <property type="match status" value="1"/>
</dbReference>
<dbReference type="SMART" id="SM00785">
    <property type="entry name" value="AARP2CN"/>
    <property type="match status" value="1"/>
</dbReference>
<dbReference type="FunFam" id="3.40.50.300:FF:000105">
    <property type="entry name" value="BMS1 ribosome biogenesis factor"/>
    <property type="match status" value="1"/>
</dbReference>
<feature type="compositionally biased region" description="Acidic residues" evidence="11">
    <location>
        <begin position="398"/>
        <end position="443"/>
    </location>
</feature>
<keyword evidence="6" id="KW-0067">ATP-binding</keyword>
<dbReference type="Pfam" id="PF08142">
    <property type="entry name" value="AARP2CN"/>
    <property type="match status" value="1"/>
</dbReference>
<comment type="catalytic activity">
    <reaction evidence="9">
        <text>GTP + H2O = GDP + phosphate + H(+)</text>
        <dbReference type="Rhea" id="RHEA:19669"/>
        <dbReference type="ChEBI" id="CHEBI:15377"/>
        <dbReference type="ChEBI" id="CHEBI:15378"/>
        <dbReference type="ChEBI" id="CHEBI:37565"/>
        <dbReference type="ChEBI" id="CHEBI:43474"/>
        <dbReference type="ChEBI" id="CHEBI:58189"/>
    </reaction>
    <physiologicalReaction direction="left-to-right" evidence="9">
        <dbReference type="Rhea" id="RHEA:19670"/>
    </physiologicalReaction>
</comment>
<dbReference type="STRING" id="32264.T1KV55"/>
<dbReference type="GO" id="GO:0000479">
    <property type="term" value="P:endonucleolytic cleavage of tricistronic rRNA transcript (SSU-rRNA, 5.8S rRNA, LSU-rRNA)"/>
    <property type="evidence" value="ECO:0007669"/>
    <property type="project" value="TreeGrafter"/>
</dbReference>
<evidence type="ECO:0000313" key="14">
    <source>
        <dbReference type="Proteomes" id="UP000015104"/>
    </source>
</evidence>
<feature type="compositionally biased region" description="Acidic residues" evidence="11">
    <location>
        <begin position="470"/>
        <end position="480"/>
    </location>
</feature>
<keyword evidence="3" id="KW-0597">Phosphoprotein</keyword>
<dbReference type="HOGENOM" id="CLU_002486_0_0_1"/>
<evidence type="ECO:0000256" key="4">
    <source>
        <dbReference type="ARBA" id="ARBA00022741"/>
    </source>
</evidence>
<dbReference type="EnsemblMetazoa" id="tetur22g02510.1">
    <property type="protein sequence ID" value="tetur22g02510.1"/>
    <property type="gene ID" value="tetur22g02510"/>
</dbReference>
<dbReference type="SUPFAM" id="SSF52540">
    <property type="entry name" value="P-loop containing nucleoside triphosphate hydrolases"/>
    <property type="match status" value="1"/>
</dbReference>
<dbReference type="GO" id="GO:0005524">
    <property type="term" value="F:ATP binding"/>
    <property type="evidence" value="ECO:0007669"/>
    <property type="project" value="UniProtKB-KW"/>
</dbReference>
<evidence type="ECO:0000256" key="11">
    <source>
        <dbReference type="SAM" id="MobiDB-lite"/>
    </source>
</evidence>
<dbReference type="eggNOG" id="KOG1951">
    <property type="taxonomic scope" value="Eukaryota"/>
</dbReference>
<keyword evidence="4" id="KW-0547">Nucleotide-binding</keyword>
<keyword evidence="7" id="KW-0342">GTP-binding</keyword>
<comment type="similarity">
    <text evidence="10">Belongs to the TRAFAC class translation factor GTPase superfamily. Bms1-like GTPase family. BMS1 subfamily.</text>
</comment>
<dbReference type="Gene3D" id="3.40.50.300">
    <property type="entry name" value="P-loop containing nucleotide triphosphate hydrolases"/>
    <property type="match status" value="1"/>
</dbReference>
<evidence type="ECO:0000256" key="10">
    <source>
        <dbReference type="ARBA" id="ARBA00061391"/>
    </source>
</evidence>
<dbReference type="GO" id="GO:0032040">
    <property type="term" value="C:small-subunit processome"/>
    <property type="evidence" value="ECO:0007669"/>
    <property type="project" value="UniProtKB-ARBA"/>
</dbReference>
<dbReference type="InterPro" id="IPR012948">
    <property type="entry name" value="AARP2CN"/>
</dbReference>
<evidence type="ECO:0000256" key="5">
    <source>
        <dbReference type="ARBA" id="ARBA00022801"/>
    </source>
</evidence>
<keyword evidence="2" id="KW-0690">Ribosome biogenesis</keyword>
<dbReference type="OMA" id="KLHVPMV"/>
<evidence type="ECO:0000256" key="2">
    <source>
        <dbReference type="ARBA" id="ARBA00022517"/>
    </source>
</evidence>